<dbReference type="Pfam" id="PF00291">
    <property type="entry name" value="PALP"/>
    <property type="match status" value="1"/>
</dbReference>
<comment type="cofactor">
    <cofactor evidence="1">
        <name>pyridoxal 5'-phosphate</name>
        <dbReference type="ChEBI" id="CHEBI:597326"/>
    </cofactor>
</comment>
<evidence type="ECO:0000313" key="6">
    <source>
        <dbReference type="EMBL" id="GAA3883982.1"/>
    </source>
</evidence>
<organism evidence="6 7">
    <name type="scientific">Leifsonia kafniensis</name>
    <dbReference type="NCBI Taxonomy" id="475957"/>
    <lineage>
        <taxon>Bacteria</taxon>
        <taxon>Bacillati</taxon>
        <taxon>Actinomycetota</taxon>
        <taxon>Actinomycetes</taxon>
        <taxon>Micrococcales</taxon>
        <taxon>Microbacteriaceae</taxon>
        <taxon>Leifsonia</taxon>
    </lineage>
</organism>
<dbReference type="Gene3D" id="3.40.50.1100">
    <property type="match status" value="2"/>
</dbReference>
<dbReference type="InterPro" id="IPR000634">
    <property type="entry name" value="Ser/Thr_deHydtase_PyrdxlP-BS"/>
</dbReference>
<keyword evidence="2" id="KW-0663">Pyridoxal phosphate</keyword>
<feature type="region of interest" description="Disordered" evidence="4">
    <location>
        <begin position="18"/>
        <end position="39"/>
    </location>
</feature>
<evidence type="ECO:0000259" key="5">
    <source>
        <dbReference type="Pfam" id="PF00291"/>
    </source>
</evidence>
<sequence length="380" mass="40571">MSEKPFLFDRSGRRYPLAEPRWRGDDGSPLMMSELPGIRPEQIDRTERSHWRYRAALPQRFQREISLGEGATPLLTVGTSLGDLRVKAEWFNPTGSFKDRGMSILISTLAAHGIEEFLEDSSGNGGSSAAAYAAAAGMRANILVPRGTSAAKQQQSLLFGATVEEFDGTRTETAAEAERRAADIFYASHNWHPAFLQGVKLMSYEIWEDLGFVAPDNVVVPAGAGSNVLGLSLGFGELLRAGCIERMPRIFAAQPANCAPLVDAFDQGALGVDIARQDRWSPTIAEGASIGAPVRDREVLAAIRTCGGGMNAVAEDAIVDALRMLLTRGLYTEPTGALGFAAALHHLGTGLIDQGETTVVVLTGSGLKASQAMSQLLGAR</sequence>
<accession>A0ABP7KPN6</accession>
<dbReference type="InterPro" id="IPR001926">
    <property type="entry name" value="TrpB-like_PALP"/>
</dbReference>
<dbReference type="Proteomes" id="UP001501803">
    <property type="component" value="Unassembled WGS sequence"/>
</dbReference>
<dbReference type="PANTHER" id="PTHR48078:SF6">
    <property type="entry name" value="L-THREONINE DEHYDRATASE CATABOLIC TDCB"/>
    <property type="match status" value="1"/>
</dbReference>
<comment type="caution">
    <text evidence="6">The sequence shown here is derived from an EMBL/GenBank/DDBJ whole genome shotgun (WGS) entry which is preliminary data.</text>
</comment>
<dbReference type="InterPro" id="IPR036052">
    <property type="entry name" value="TrpB-like_PALP_sf"/>
</dbReference>
<protein>
    <submittedName>
        <fullName evidence="6">Pyridoxal-phosphate dependent enzyme</fullName>
    </submittedName>
</protein>
<dbReference type="EMBL" id="BAABCN010000008">
    <property type="protein sequence ID" value="GAA3883982.1"/>
    <property type="molecule type" value="Genomic_DNA"/>
</dbReference>
<evidence type="ECO:0000256" key="1">
    <source>
        <dbReference type="ARBA" id="ARBA00001933"/>
    </source>
</evidence>
<dbReference type="SUPFAM" id="SSF53686">
    <property type="entry name" value="Tryptophan synthase beta subunit-like PLP-dependent enzymes"/>
    <property type="match status" value="1"/>
</dbReference>
<dbReference type="PANTHER" id="PTHR48078">
    <property type="entry name" value="THREONINE DEHYDRATASE, MITOCHONDRIAL-RELATED"/>
    <property type="match status" value="1"/>
</dbReference>
<reference evidence="7" key="1">
    <citation type="journal article" date="2019" name="Int. J. Syst. Evol. Microbiol.">
        <title>The Global Catalogue of Microorganisms (GCM) 10K type strain sequencing project: providing services to taxonomists for standard genome sequencing and annotation.</title>
        <authorList>
            <consortium name="The Broad Institute Genomics Platform"/>
            <consortium name="The Broad Institute Genome Sequencing Center for Infectious Disease"/>
            <person name="Wu L."/>
            <person name="Ma J."/>
        </authorList>
    </citation>
    <scope>NUCLEOTIDE SEQUENCE [LARGE SCALE GENOMIC DNA]</scope>
    <source>
        <strain evidence="7">JCM 17021</strain>
    </source>
</reference>
<dbReference type="PROSITE" id="PS00165">
    <property type="entry name" value="DEHYDRATASE_SER_THR"/>
    <property type="match status" value="1"/>
</dbReference>
<gene>
    <name evidence="6" type="ORF">GCM10022381_27720</name>
</gene>
<name>A0ABP7KPN6_9MICO</name>
<keyword evidence="3" id="KW-0456">Lyase</keyword>
<evidence type="ECO:0000256" key="3">
    <source>
        <dbReference type="ARBA" id="ARBA00023239"/>
    </source>
</evidence>
<proteinExistence type="predicted"/>
<keyword evidence="7" id="KW-1185">Reference proteome</keyword>
<evidence type="ECO:0000313" key="7">
    <source>
        <dbReference type="Proteomes" id="UP001501803"/>
    </source>
</evidence>
<evidence type="ECO:0000256" key="4">
    <source>
        <dbReference type="SAM" id="MobiDB-lite"/>
    </source>
</evidence>
<feature type="domain" description="Tryptophan synthase beta chain-like PALP" evidence="5">
    <location>
        <begin position="65"/>
        <end position="364"/>
    </location>
</feature>
<evidence type="ECO:0000256" key="2">
    <source>
        <dbReference type="ARBA" id="ARBA00022898"/>
    </source>
</evidence>
<dbReference type="InterPro" id="IPR050147">
    <property type="entry name" value="Ser/Thr_Dehydratase"/>
</dbReference>